<gene>
    <name evidence="3" type="ORF">ACFPN9_09455</name>
</gene>
<keyword evidence="1" id="KW-0472">Membrane</keyword>
<dbReference type="InterPro" id="IPR029058">
    <property type="entry name" value="AB_hydrolase_fold"/>
</dbReference>
<dbReference type="Gene3D" id="3.40.50.1820">
    <property type="entry name" value="alpha/beta hydrolase"/>
    <property type="match status" value="1"/>
</dbReference>
<sequence>MLTTVIFIILVAYAGICAAMFLMQRSMMYIPDRARVSVPQTGGTAFKEVFVQTKDRQTIVAWTVDPRPGKPVILYFHGNGGNFAYGRIEKFRQLTADGAGLFAVNYRGYGGSTGSPSEAGLRLDADAAYDAAVARYGADRLVGYGESLGTGVMVQLAARKPLKAVVLEAPFLSTVSVAKRLFGWLPVSVLMRDQFRSDLSIAKINAPLLIIHGEQDEVIAFDQGKALFDLASEPKQFLPVAGGRHNDLTDFGVLENARDFFRDSVS</sequence>
<dbReference type="EMBL" id="JBHSLU010000017">
    <property type="protein sequence ID" value="MFC5505482.1"/>
    <property type="molecule type" value="Genomic_DNA"/>
</dbReference>
<keyword evidence="4" id="KW-1185">Reference proteome</keyword>
<dbReference type="Proteomes" id="UP001596060">
    <property type="component" value="Unassembled WGS sequence"/>
</dbReference>
<dbReference type="InterPro" id="IPR000073">
    <property type="entry name" value="AB_hydrolase_1"/>
</dbReference>
<evidence type="ECO:0000259" key="2">
    <source>
        <dbReference type="Pfam" id="PF00561"/>
    </source>
</evidence>
<name>A0ABW0P091_9HYPH</name>
<dbReference type="PANTHER" id="PTHR12277:SF81">
    <property type="entry name" value="PROTEIN ABHD13"/>
    <property type="match status" value="1"/>
</dbReference>
<dbReference type="SUPFAM" id="SSF53474">
    <property type="entry name" value="alpha/beta-Hydrolases"/>
    <property type="match status" value="1"/>
</dbReference>
<dbReference type="GO" id="GO:0016787">
    <property type="term" value="F:hydrolase activity"/>
    <property type="evidence" value="ECO:0007669"/>
    <property type="project" value="UniProtKB-KW"/>
</dbReference>
<feature type="domain" description="AB hydrolase-1" evidence="2">
    <location>
        <begin position="71"/>
        <end position="172"/>
    </location>
</feature>
<feature type="transmembrane region" description="Helical" evidence="1">
    <location>
        <begin position="6"/>
        <end position="23"/>
    </location>
</feature>
<evidence type="ECO:0000313" key="4">
    <source>
        <dbReference type="Proteomes" id="UP001596060"/>
    </source>
</evidence>
<keyword evidence="3" id="KW-0378">Hydrolase</keyword>
<dbReference type="RefSeq" id="WP_377816647.1">
    <property type="nucleotide sequence ID" value="NZ_JBHSLU010000017.1"/>
</dbReference>
<reference evidence="4" key="1">
    <citation type="journal article" date="2019" name="Int. J. Syst. Evol. Microbiol.">
        <title>The Global Catalogue of Microorganisms (GCM) 10K type strain sequencing project: providing services to taxonomists for standard genome sequencing and annotation.</title>
        <authorList>
            <consortium name="The Broad Institute Genomics Platform"/>
            <consortium name="The Broad Institute Genome Sequencing Center for Infectious Disease"/>
            <person name="Wu L."/>
            <person name="Ma J."/>
        </authorList>
    </citation>
    <scope>NUCLEOTIDE SEQUENCE [LARGE SCALE GENOMIC DNA]</scope>
    <source>
        <strain evidence="4">CCUG 43117</strain>
    </source>
</reference>
<evidence type="ECO:0000313" key="3">
    <source>
        <dbReference type="EMBL" id="MFC5505482.1"/>
    </source>
</evidence>
<accession>A0ABW0P091</accession>
<organism evidence="3 4">
    <name type="scientific">Bosea massiliensis</name>
    <dbReference type="NCBI Taxonomy" id="151419"/>
    <lineage>
        <taxon>Bacteria</taxon>
        <taxon>Pseudomonadati</taxon>
        <taxon>Pseudomonadota</taxon>
        <taxon>Alphaproteobacteria</taxon>
        <taxon>Hyphomicrobiales</taxon>
        <taxon>Boseaceae</taxon>
        <taxon>Bosea</taxon>
    </lineage>
</organism>
<keyword evidence="1" id="KW-1133">Transmembrane helix</keyword>
<protein>
    <submittedName>
        <fullName evidence="3">Alpha/beta hydrolase</fullName>
    </submittedName>
</protein>
<keyword evidence="1" id="KW-0812">Transmembrane</keyword>
<dbReference type="Pfam" id="PF00561">
    <property type="entry name" value="Abhydrolase_1"/>
    <property type="match status" value="1"/>
</dbReference>
<dbReference type="PANTHER" id="PTHR12277">
    <property type="entry name" value="ALPHA/BETA HYDROLASE DOMAIN-CONTAINING PROTEIN"/>
    <property type="match status" value="1"/>
</dbReference>
<comment type="caution">
    <text evidence="3">The sequence shown here is derived from an EMBL/GenBank/DDBJ whole genome shotgun (WGS) entry which is preliminary data.</text>
</comment>
<evidence type="ECO:0000256" key="1">
    <source>
        <dbReference type="SAM" id="Phobius"/>
    </source>
</evidence>
<proteinExistence type="predicted"/>